<dbReference type="PROSITE" id="PS51257">
    <property type="entry name" value="PROKAR_LIPOPROTEIN"/>
    <property type="match status" value="1"/>
</dbReference>
<dbReference type="EMBL" id="BPQQ01000070">
    <property type="protein sequence ID" value="GJE03188.1"/>
    <property type="molecule type" value="Genomic_DNA"/>
</dbReference>
<evidence type="ECO:0000313" key="1">
    <source>
        <dbReference type="EMBL" id="GJE03188.1"/>
    </source>
</evidence>
<sequence length="74" mass="7370">MRVRVFAAGPVAASSGVPITGSATAACSAKAVPAGGPADLAAARTEIGIVVKKPENQPQPAYRPALVTVRSCCH</sequence>
<evidence type="ECO:0000313" key="2">
    <source>
        <dbReference type="Proteomes" id="UP001055153"/>
    </source>
</evidence>
<organism evidence="1 2">
    <name type="scientific">Methylobacterium isbiliense</name>
    <dbReference type="NCBI Taxonomy" id="315478"/>
    <lineage>
        <taxon>Bacteria</taxon>
        <taxon>Pseudomonadati</taxon>
        <taxon>Pseudomonadota</taxon>
        <taxon>Alphaproteobacteria</taxon>
        <taxon>Hyphomicrobiales</taxon>
        <taxon>Methylobacteriaceae</taxon>
        <taxon>Methylobacterium</taxon>
    </lineage>
</organism>
<accession>A0ABQ4SMR8</accession>
<keyword evidence="2" id="KW-1185">Reference proteome</keyword>
<comment type="caution">
    <text evidence="1">The sequence shown here is derived from an EMBL/GenBank/DDBJ whole genome shotgun (WGS) entry which is preliminary data.</text>
</comment>
<proteinExistence type="predicted"/>
<dbReference type="Proteomes" id="UP001055153">
    <property type="component" value="Unassembled WGS sequence"/>
</dbReference>
<reference evidence="1" key="2">
    <citation type="submission" date="2021-08" db="EMBL/GenBank/DDBJ databases">
        <authorList>
            <person name="Tani A."/>
            <person name="Ola A."/>
            <person name="Ogura Y."/>
            <person name="Katsura K."/>
            <person name="Hayashi T."/>
        </authorList>
    </citation>
    <scope>NUCLEOTIDE SEQUENCE</scope>
    <source>
        <strain evidence="1">DSM 17168</strain>
    </source>
</reference>
<protein>
    <submittedName>
        <fullName evidence="1">Uncharacterized protein</fullName>
    </submittedName>
</protein>
<dbReference type="RefSeq" id="WP_238240586.1">
    <property type="nucleotide sequence ID" value="NZ_BPQQ01000070.1"/>
</dbReference>
<gene>
    <name evidence="1" type="ORF">GMJLKIPL_5139</name>
</gene>
<name>A0ABQ4SMR8_9HYPH</name>
<reference evidence="1" key="1">
    <citation type="journal article" date="2021" name="Front. Microbiol.">
        <title>Comprehensive Comparative Genomics and Phenotyping of Methylobacterium Species.</title>
        <authorList>
            <person name="Alessa O."/>
            <person name="Ogura Y."/>
            <person name="Fujitani Y."/>
            <person name="Takami H."/>
            <person name="Hayashi T."/>
            <person name="Sahin N."/>
            <person name="Tani A."/>
        </authorList>
    </citation>
    <scope>NUCLEOTIDE SEQUENCE</scope>
    <source>
        <strain evidence="1">DSM 17168</strain>
    </source>
</reference>